<dbReference type="Proteomes" id="UP000507962">
    <property type="component" value="Unassembled WGS sequence"/>
</dbReference>
<feature type="region of interest" description="Disordered" evidence="1">
    <location>
        <begin position="1"/>
        <end position="53"/>
    </location>
</feature>
<evidence type="ECO:0000256" key="1">
    <source>
        <dbReference type="SAM" id="MobiDB-lite"/>
    </source>
</evidence>
<dbReference type="Gene3D" id="2.40.50.180">
    <property type="entry name" value="CheA-289, Domain 4"/>
    <property type="match status" value="1"/>
</dbReference>
<dbReference type="EMBL" id="CAADHO010000001">
    <property type="protein sequence ID" value="VFQ43192.1"/>
    <property type="molecule type" value="Genomic_DNA"/>
</dbReference>
<dbReference type="Pfam" id="PF01584">
    <property type="entry name" value="CheW"/>
    <property type="match status" value="1"/>
</dbReference>
<sequence length="202" mass="21499">MDKRETDGFGPEAGSDTSPPLDELLAEMGAEEPEGSFSSEKTGPFREPEAAQADSEPYIRFRMDGVHFAVPLGCALEVGRLPKVTPLPNLPGWVSGISNIRGDVVSMVDLKAFFGRGPSASPAGGSMVVLHAHHLKVGVRVDRLEGMVSLAEGAWKVSSNPFTRGDITPYLAGVAATGDSLLYLLDVKALLTSDRMNSFRKA</sequence>
<dbReference type="GO" id="GO:0006935">
    <property type="term" value="P:chemotaxis"/>
    <property type="evidence" value="ECO:0007669"/>
    <property type="project" value="InterPro"/>
</dbReference>
<dbReference type="SMART" id="SM00260">
    <property type="entry name" value="CheW"/>
    <property type="match status" value="1"/>
</dbReference>
<dbReference type="PROSITE" id="PS50851">
    <property type="entry name" value="CHEW"/>
    <property type="match status" value="1"/>
</dbReference>
<reference evidence="3 4" key="1">
    <citation type="submission" date="2019-03" db="EMBL/GenBank/DDBJ databases">
        <authorList>
            <person name="Nijsse B."/>
        </authorList>
    </citation>
    <scope>NUCLEOTIDE SEQUENCE [LARGE SCALE GENOMIC DNA]</scope>
    <source>
        <strain evidence="3">Desulfoluna butyratoxydans MSL71</strain>
    </source>
</reference>
<evidence type="ECO:0000313" key="4">
    <source>
        <dbReference type="Proteomes" id="UP000507962"/>
    </source>
</evidence>
<dbReference type="Gene3D" id="2.30.30.40">
    <property type="entry name" value="SH3 Domains"/>
    <property type="match status" value="1"/>
</dbReference>
<dbReference type="PANTHER" id="PTHR22617">
    <property type="entry name" value="CHEMOTAXIS SENSOR HISTIDINE KINASE-RELATED"/>
    <property type="match status" value="1"/>
</dbReference>
<accession>A0A4U8YNG0</accession>
<dbReference type="RefSeq" id="WP_180137372.1">
    <property type="nucleotide sequence ID" value="NZ_CAADHO010000001.1"/>
</dbReference>
<evidence type="ECO:0000259" key="2">
    <source>
        <dbReference type="PROSITE" id="PS50851"/>
    </source>
</evidence>
<dbReference type="SUPFAM" id="SSF50341">
    <property type="entry name" value="CheW-like"/>
    <property type="match status" value="1"/>
</dbReference>
<dbReference type="InterPro" id="IPR036061">
    <property type="entry name" value="CheW-like_dom_sf"/>
</dbReference>
<name>A0A4U8YNG0_9BACT</name>
<dbReference type="AlphaFoldDB" id="A0A4U8YNG0"/>
<dbReference type="GO" id="GO:0007165">
    <property type="term" value="P:signal transduction"/>
    <property type="evidence" value="ECO:0007669"/>
    <property type="project" value="InterPro"/>
</dbReference>
<dbReference type="GO" id="GO:0005829">
    <property type="term" value="C:cytosol"/>
    <property type="evidence" value="ECO:0007669"/>
    <property type="project" value="TreeGrafter"/>
</dbReference>
<protein>
    <submittedName>
        <fullName evidence="3">Chew-like domain</fullName>
    </submittedName>
</protein>
<dbReference type="InterPro" id="IPR039315">
    <property type="entry name" value="CheW"/>
</dbReference>
<feature type="domain" description="CheW-like" evidence="2">
    <location>
        <begin position="55"/>
        <end position="196"/>
    </location>
</feature>
<organism evidence="3 4">
    <name type="scientific">Desulfoluna butyratoxydans</name>
    <dbReference type="NCBI Taxonomy" id="231438"/>
    <lineage>
        <taxon>Bacteria</taxon>
        <taxon>Pseudomonadati</taxon>
        <taxon>Thermodesulfobacteriota</taxon>
        <taxon>Desulfobacteria</taxon>
        <taxon>Desulfobacterales</taxon>
        <taxon>Desulfolunaceae</taxon>
        <taxon>Desulfoluna</taxon>
    </lineage>
</organism>
<proteinExistence type="predicted"/>
<keyword evidence="4" id="KW-1185">Reference proteome</keyword>
<dbReference type="PANTHER" id="PTHR22617:SF23">
    <property type="entry name" value="CHEMOTAXIS PROTEIN CHEW"/>
    <property type="match status" value="1"/>
</dbReference>
<evidence type="ECO:0000313" key="3">
    <source>
        <dbReference type="EMBL" id="VFQ43192.1"/>
    </source>
</evidence>
<gene>
    <name evidence="3" type="ORF">MSL71_8200</name>
</gene>
<dbReference type="InterPro" id="IPR002545">
    <property type="entry name" value="CheW-lke_dom"/>
</dbReference>